<evidence type="ECO:0000256" key="6">
    <source>
        <dbReference type="ARBA" id="ARBA00023014"/>
    </source>
</evidence>
<reference evidence="9 10" key="1">
    <citation type="submission" date="2021-05" db="EMBL/GenBank/DDBJ databases">
        <title>Phylogenetic classification of ten novel species belonging to the genus Bifidobacterium comprising B. colchicus sp. nov., B. abeli sp. nov., B. bicoloris sp. nov., B. guerezis sp. nov., B. rosaliae sp. nov., B. santillanensis sp. nov., B. argentati sp. nov., B. amazzoni sp. nov., B. pluviali sp. nov., and B. pinnaculum sp. nov.</title>
        <authorList>
            <person name="Lugli G.A."/>
            <person name="Ruiz Garcia L."/>
            <person name="Margolles A."/>
            <person name="Ventura M."/>
        </authorList>
    </citation>
    <scope>NUCLEOTIDE SEQUENCE [LARGE SCALE GENOMIC DNA]</scope>
    <source>
        <strain evidence="9 10">6T3</strain>
    </source>
</reference>
<comment type="cofactor">
    <cofactor evidence="1">
        <name>[4Fe-4S] cluster</name>
        <dbReference type="ChEBI" id="CHEBI:49883"/>
    </cofactor>
</comment>
<evidence type="ECO:0000256" key="3">
    <source>
        <dbReference type="ARBA" id="ARBA00022691"/>
    </source>
</evidence>
<name>A0ABS6WA56_9BIFI</name>
<dbReference type="CDD" id="cd01335">
    <property type="entry name" value="Radical_SAM"/>
    <property type="match status" value="1"/>
</dbReference>
<dbReference type="InterPro" id="IPR007197">
    <property type="entry name" value="rSAM"/>
</dbReference>
<keyword evidence="6" id="KW-0411">Iron-sulfur</keyword>
<feature type="region of interest" description="Disordered" evidence="7">
    <location>
        <begin position="109"/>
        <end position="139"/>
    </location>
</feature>
<dbReference type="EMBL" id="JAHBBD010000020">
    <property type="protein sequence ID" value="MBW3083381.1"/>
    <property type="molecule type" value="Genomic_DNA"/>
</dbReference>
<keyword evidence="10" id="KW-1185">Reference proteome</keyword>
<evidence type="ECO:0000256" key="7">
    <source>
        <dbReference type="SAM" id="MobiDB-lite"/>
    </source>
</evidence>
<dbReference type="Proteomes" id="UP000812844">
    <property type="component" value="Unassembled WGS sequence"/>
</dbReference>
<feature type="domain" description="Radical SAM core" evidence="8">
    <location>
        <begin position="204"/>
        <end position="431"/>
    </location>
</feature>
<dbReference type="SFLD" id="SFLDG01101">
    <property type="entry name" value="Uncharacterised_Radical_SAM_Su"/>
    <property type="match status" value="1"/>
</dbReference>
<dbReference type="PANTHER" id="PTHR30352:SF5">
    <property type="entry name" value="PYRUVATE FORMATE-LYASE 1-ACTIVATING ENZYME"/>
    <property type="match status" value="1"/>
</dbReference>
<dbReference type="Pfam" id="PF04055">
    <property type="entry name" value="Radical_SAM"/>
    <property type="match status" value="1"/>
</dbReference>
<dbReference type="InterPro" id="IPR027596">
    <property type="entry name" value="AmmeMemoSam_rS"/>
</dbReference>
<dbReference type="PROSITE" id="PS51918">
    <property type="entry name" value="RADICAL_SAM"/>
    <property type="match status" value="1"/>
</dbReference>
<keyword evidence="3" id="KW-0949">S-adenosyl-L-methionine</keyword>
<protein>
    <submittedName>
        <fullName evidence="9">AmmeMemoRadiSam system radical SAM enzyme</fullName>
    </submittedName>
</protein>
<evidence type="ECO:0000256" key="4">
    <source>
        <dbReference type="ARBA" id="ARBA00022723"/>
    </source>
</evidence>
<feature type="compositionally biased region" description="Low complexity" evidence="7">
    <location>
        <begin position="53"/>
        <end position="66"/>
    </location>
</feature>
<organism evidence="9 10">
    <name type="scientific">Bifidobacterium phasiani</name>
    <dbReference type="NCBI Taxonomy" id="2834431"/>
    <lineage>
        <taxon>Bacteria</taxon>
        <taxon>Bacillati</taxon>
        <taxon>Actinomycetota</taxon>
        <taxon>Actinomycetes</taxon>
        <taxon>Bifidobacteriales</taxon>
        <taxon>Bifidobacteriaceae</taxon>
        <taxon>Bifidobacterium</taxon>
    </lineage>
</organism>
<evidence type="ECO:0000259" key="8">
    <source>
        <dbReference type="PROSITE" id="PS51918"/>
    </source>
</evidence>
<evidence type="ECO:0000313" key="10">
    <source>
        <dbReference type="Proteomes" id="UP000812844"/>
    </source>
</evidence>
<dbReference type="InterPro" id="IPR034457">
    <property type="entry name" value="Organic_radical-activating"/>
</dbReference>
<sequence length="487" mass="51631">MAGIGDTGSGRADGRADGTSVTVSETDVQGSRAVPGTSVSDAVTDVPGGQGVSGTSVSGTVTDVPGELGVPCTSVSGIVTNVPGGPGVPGTSVPDTVTDVPGGLVSGTSVSGTATDVPKGHGTPDTSVPETVTDVPPPAVGRWQHRLADRRVRCDLCPRGCILRDGQRGFCFVRSNHGGRIVLDTYGRCSGLAVDPVEKKPLNHFLPGSRVLSFGTAGCNSACRFCQNWTIARARDWHAVGVEAPPERIAALAVWHRAASVAFTYNDPIVSAEYAIDTAAACRERGVHPIAVTAGYMSAAARPEFYGAMDAANIDLKGFTEDFYRRVTGTHLQDALDTIEYAVNEARTPDGRHVWVELTTLLIPGHNDGDAQLHAECAWIREHCGVDVPLHFSAFHPDYRMRGVPSTPLSTLVRARRIAMGEGLRYVYTGNVHHREGDATLCPNPDCRATLIQRDWYRIETNRVALAADGTGRCPDCGTPVAGRFRR</sequence>
<dbReference type="NCBIfam" id="TIGR04337">
    <property type="entry name" value="AmmeMemoSam_rS"/>
    <property type="match status" value="1"/>
</dbReference>
<gene>
    <name evidence="9" type="primary">amrS</name>
    <name evidence="9" type="ORF">KIH73_08405</name>
</gene>
<dbReference type="PANTHER" id="PTHR30352">
    <property type="entry name" value="PYRUVATE FORMATE-LYASE-ACTIVATING ENZYME"/>
    <property type="match status" value="1"/>
</dbReference>
<accession>A0ABS6WA56</accession>
<feature type="region of interest" description="Disordered" evidence="7">
    <location>
        <begin position="1"/>
        <end position="66"/>
    </location>
</feature>
<feature type="compositionally biased region" description="Polar residues" evidence="7">
    <location>
        <begin position="19"/>
        <end position="29"/>
    </location>
</feature>
<keyword evidence="5" id="KW-0408">Iron</keyword>
<keyword evidence="2" id="KW-0004">4Fe-4S</keyword>
<evidence type="ECO:0000256" key="5">
    <source>
        <dbReference type="ARBA" id="ARBA00023004"/>
    </source>
</evidence>
<dbReference type="SFLD" id="SFLDS00029">
    <property type="entry name" value="Radical_SAM"/>
    <property type="match status" value="1"/>
</dbReference>
<comment type="caution">
    <text evidence="9">The sequence shown here is derived from an EMBL/GenBank/DDBJ whole genome shotgun (WGS) entry which is preliminary data.</text>
</comment>
<proteinExistence type="predicted"/>
<evidence type="ECO:0000313" key="9">
    <source>
        <dbReference type="EMBL" id="MBW3083381.1"/>
    </source>
</evidence>
<evidence type="ECO:0000256" key="1">
    <source>
        <dbReference type="ARBA" id="ARBA00001966"/>
    </source>
</evidence>
<evidence type="ECO:0000256" key="2">
    <source>
        <dbReference type="ARBA" id="ARBA00022485"/>
    </source>
</evidence>
<keyword evidence="4" id="KW-0479">Metal-binding</keyword>